<protein>
    <submittedName>
        <fullName evidence="3">Fumarylacetoacetate hydrolase family protein</fullName>
    </submittedName>
</protein>
<dbReference type="SUPFAM" id="SSF56529">
    <property type="entry name" value="FAH"/>
    <property type="match status" value="1"/>
</dbReference>
<sequence length="203" mass="23174">MKLICIGRNYTEHIKELENEKPENPVVFLKPDTAILLKKQPFFIPDFSNDIHYEVEILVKINRVGKHIDKKFAHKYYNEIGLGIDFTARDLQSQLKTKGLPWEKAKAFDGSAVVGKWLSKEDVKDVNAIGFSLKKNDNIVQLGNTSHMLWKIDELIEYVSKYFTIKIGDIIFTGTPAGVGKVIANDKLKGFIENQEMFSITIK</sequence>
<evidence type="ECO:0000313" key="4">
    <source>
        <dbReference type="Proteomes" id="UP001176883"/>
    </source>
</evidence>
<dbReference type="Gene3D" id="3.90.850.10">
    <property type="entry name" value="Fumarylacetoacetase-like, C-terminal domain"/>
    <property type="match status" value="1"/>
</dbReference>
<dbReference type="Proteomes" id="UP001176883">
    <property type="component" value="Unassembled WGS sequence"/>
</dbReference>
<keyword evidence="1" id="KW-0479">Metal-binding</keyword>
<dbReference type="EMBL" id="JAUOEK010000120">
    <property type="protein sequence ID" value="MDO5970603.1"/>
    <property type="molecule type" value="Genomic_DNA"/>
</dbReference>
<dbReference type="InterPro" id="IPR036663">
    <property type="entry name" value="Fumarylacetoacetase_C_sf"/>
</dbReference>
<gene>
    <name evidence="3" type="ORF">Q4Q35_12370</name>
</gene>
<reference evidence="3" key="1">
    <citation type="submission" date="2023-07" db="EMBL/GenBank/DDBJ databases">
        <title>Two novel species in the genus Flavivirga.</title>
        <authorList>
            <person name="Kwon K."/>
        </authorList>
    </citation>
    <scope>NUCLEOTIDE SEQUENCE</scope>
    <source>
        <strain evidence="3">KCTC 52353</strain>
    </source>
</reference>
<dbReference type="PANTHER" id="PTHR11820">
    <property type="entry name" value="ACYLPYRUVASE"/>
    <property type="match status" value="1"/>
</dbReference>
<evidence type="ECO:0000313" key="3">
    <source>
        <dbReference type="EMBL" id="MDO5970603.1"/>
    </source>
</evidence>
<dbReference type="Pfam" id="PF01557">
    <property type="entry name" value="FAA_hydrolase"/>
    <property type="match status" value="1"/>
</dbReference>
<feature type="domain" description="Fumarylacetoacetase-like C-terminal" evidence="2">
    <location>
        <begin position="2"/>
        <end position="193"/>
    </location>
</feature>
<proteinExistence type="predicted"/>
<keyword evidence="3" id="KW-0378">Hydrolase</keyword>
<keyword evidence="4" id="KW-1185">Reference proteome</keyword>
<name>A0ABT8WBS9_9FLAO</name>
<dbReference type="PANTHER" id="PTHR11820:SF7">
    <property type="entry name" value="ACYLPYRUVASE FAHD1, MITOCHONDRIAL"/>
    <property type="match status" value="1"/>
</dbReference>
<dbReference type="InterPro" id="IPR011234">
    <property type="entry name" value="Fumarylacetoacetase-like_C"/>
</dbReference>
<dbReference type="RefSeq" id="WP_303278293.1">
    <property type="nucleotide sequence ID" value="NZ_JAUOEK010000120.1"/>
</dbReference>
<organism evidence="3 4">
    <name type="scientific">Flavivirga aquimarina</name>
    <dbReference type="NCBI Taxonomy" id="2027862"/>
    <lineage>
        <taxon>Bacteria</taxon>
        <taxon>Pseudomonadati</taxon>
        <taxon>Bacteroidota</taxon>
        <taxon>Flavobacteriia</taxon>
        <taxon>Flavobacteriales</taxon>
        <taxon>Flavobacteriaceae</taxon>
        <taxon>Flavivirga</taxon>
    </lineage>
</organism>
<accession>A0ABT8WBS9</accession>
<dbReference type="GO" id="GO:0016787">
    <property type="term" value="F:hydrolase activity"/>
    <property type="evidence" value="ECO:0007669"/>
    <property type="project" value="UniProtKB-KW"/>
</dbReference>
<evidence type="ECO:0000259" key="2">
    <source>
        <dbReference type="Pfam" id="PF01557"/>
    </source>
</evidence>
<evidence type="ECO:0000256" key="1">
    <source>
        <dbReference type="ARBA" id="ARBA00022723"/>
    </source>
</evidence>
<comment type="caution">
    <text evidence="3">The sequence shown here is derived from an EMBL/GenBank/DDBJ whole genome shotgun (WGS) entry which is preliminary data.</text>
</comment>